<reference evidence="1" key="1">
    <citation type="submission" date="2009-07" db="EMBL/GenBank/DDBJ databases">
        <authorList>
            <person name="Weinstock G."/>
            <person name="Sodergren E."/>
            <person name="Clifton S."/>
            <person name="Fulton L."/>
            <person name="Fulton B."/>
            <person name="Courtney L."/>
            <person name="Fronick C."/>
            <person name="Harrison M."/>
            <person name="Strong C."/>
            <person name="Farmer C."/>
            <person name="Delahaunty K."/>
            <person name="Markovic C."/>
            <person name="Hall O."/>
            <person name="Minx P."/>
            <person name="Tomlinson C."/>
            <person name="Mitreva M."/>
            <person name="Nelson J."/>
            <person name="Hou S."/>
            <person name="Wollam A."/>
            <person name="Pepin K.H."/>
            <person name="Johnson M."/>
            <person name="Bhonagiri V."/>
            <person name="Nash W.E."/>
            <person name="Warren W."/>
            <person name="Chinwalla A."/>
            <person name="Mardis E.R."/>
            <person name="Wilson R.K."/>
        </authorList>
    </citation>
    <scope>NUCLEOTIDE SEQUENCE [LARGE SCALE GENOMIC DNA]</scope>
    <source>
        <strain evidence="1">ATCC 29256</strain>
    </source>
</reference>
<name>C6M9T2_NEISI</name>
<evidence type="ECO:0000313" key="1">
    <source>
        <dbReference type="EMBL" id="EET42927.1"/>
    </source>
</evidence>
<protein>
    <submittedName>
        <fullName evidence="1">Uncharacterized protein</fullName>
    </submittedName>
</protein>
<gene>
    <name evidence="1" type="ORF">NEISICOT_03311</name>
</gene>
<proteinExistence type="predicted"/>
<sequence>MRSRRLALAQKKDYYIQRTGQFAKRRLQTKGRLKTLMFSDDLFITTNTA</sequence>
<keyword evidence="2" id="KW-1185">Reference proteome</keyword>
<accession>C6M9T2</accession>
<dbReference type="AlphaFoldDB" id="C6M9T2"/>
<evidence type="ECO:0000313" key="2">
    <source>
        <dbReference type="Proteomes" id="UP000005365"/>
    </source>
</evidence>
<dbReference type="EMBL" id="ACKO02000031">
    <property type="protein sequence ID" value="EET42927.1"/>
    <property type="molecule type" value="Genomic_DNA"/>
</dbReference>
<comment type="caution">
    <text evidence="1">The sequence shown here is derived from an EMBL/GenBank/DDBJ whole genome shotgun (WGS) entry which is preliminary data.</text>
</comment>
<organism evidence="1 2">
    <name type="scientific">Neisseria sicca ATCC 29256</name>
    <dbReference type="NCBI Taxonomy" id="547045"/>
    <lineage>
        <taxon>Bacteria</taxon>
        <taxon>Pseudomonadati</taxon>
        <taxon>Pseudomonadota</taxon>
        <taxon>Betaproteobacteria</taxon>
        <taxon>Neisseriales</taxon>
        <taxon>Neisseriaceae</taxon>
        <taxon>Neisseria</taxon>
    </lineage>
</organism>
<dbReference type="Proteomes" id="UP000005365">
    <property type="component" value="Unassembled WGS sequence"/>
</dbReference>